<protein>
    <submittedName>
        <fullName evidence="2">Uncharacterized protein</fullName>
    </submittedName>
</protein>
<evidence type="ECO:0000313" key="3">
    <source>
        <dbReference type="Proteomes" id="UP000289152"/>
    </source>
</evidence>
<dbReference type="EMBL" id="SDIL01000086">
    <property type="protein sequence ID" value="RXK36826.1"/>
    <property type="molecule type" value="Genomic_DNA"/>
</dbReference>
<feature type="region of interest" description="Disordered" evidence="1">
    <location>
        <begin position="72"/>
        <end position="179"/>
    </location>
</feature>
<feature type="compositionally biased region" description="Polar residues" evidence="1">
    <location>
        <begin position="107"/>
        <end position="124"/>
    </location>
</feature>
<name>A0A4Q1BGX8_TREME</name>
<dbReference type="VEuPathDB" id="FungiDB:TREMEDRAFT_61394"/>
<gene>
    <name evidence="2" type="ORF">M231_05910</name>
</gene>
<feature type="compositionally biased region" description="Low complexity" evidence="1">
    <location>
        <begin position="134"/>
        <end position="145"/>
    </location>
</feature>
<proteinExistence type="predicted"/>
<feature type="compositionally biased region" description="Polar residues" evidence="1">
    <location>
        <begin position="74"/>
        <end position="90"/>
    </location>
</feature>
<keyword evidence="3" id="KW-1185">Reference proteome</keyword>
<comment type="caution">
    <text evidence="2">The sequence shown here is derived from an EMBL/GenBank/DDBJ whole genome shotgun (WGS) entry which is preliminary data.</text>
</comment>
<accession>A0A4Q1BGX8</accession>
<evidence type="ECO:0000256" key="1">
    <source>
        <dbReference type="SAM" id="MobiDB-lite"/>
    </source>
</evidence>
<sequence>MSDESIVTQVPEITPSPTLVESTRYTPKSQTEAISHDFPLMWAAKGKVGPLTAETVQSSQFWLCAGEDLHHNLSYMNTPPATQEESNQNRVPPAILRSQTRPHSKGTRGSSDVSRPVTSRTGSYPPQPQDDGLSETSTLVSSSEGGDPEDDSWVKIDHTSSHNEGKSSEYEEMKKSYLA</sequence>
<dbReference type="InParanoid" id="A0A4Q1BGX8"/>
<organism evidence="2 3">
    <name type="scientific">Tremella mesenterica</name>
    <name type="common">Jelly fungus</name>
    <dbReference type="NCBI Taxonomy" id="5217"/>
    <lineage>
        <taxon>Eukaryota</taxon>
        <taxon>Fungi</taxon>
        <taxon>Dikarya</taxon>
        <taxon>Basidiomycota</taxon>
        <taxon>Agaricomycotina</taxon>
        <taxon>Tremellomycetes</taxon>
        <taxon>Tremellales</taxon>
        <taxon>Tremellaceae</taxon>
        <taxon>Tremella</taxon>
    </lineage>
</organism>
<feature type="compositionally biased region" description="Basic and acidic residues" evidence="1">
    <location>
        <begin position="152"/>
        <end position="179"/>
    </location>
</feature>
<dbReference type="Proteomes" id="UP000289152">
    <property type="component" value="Unassembled WGS sequence"/>
</dbReference>
<reference evidence="2 3" key="1">
    <citation type="submission" date="2016-06" db="EMBL/GenBank/DDBJ databases">
        <title>Evolution of pathogenesis and genome organization in the Tremellales.</title>
        <authorList>
            <person name="Cuomo C."/>
            <person name="Litvintseva A."/>
            <person name="Heitman J."/>
            <person name="Chen Y."/>
            <person name="Sun S."/>
            <person name="Springer D."/>
            <person name="Dromer F."/>
            <person name="Young S."/>
            <person name="Zeng Q."/>
            <person name="Chapman S."/>
            <person name="Gujja S."/>
            <person name="Saif S."/>
            <person name="Birren B."/>
        </authorList>
    </citation>
    <scope>NUCLEOTIDE SEQUENCE [LARGE SCALE GENOMIC DNA]</scope>
    <source>
        <strain evidence="2 3">ATCC 28783</strain>
    </source>
</reference>
<dbReference type="AlphaFoldDB" id="A0A4Q1BGX8"/>
<evidence type="ECO:0000313" key="2">
    <source>
        <dbReference type="EMBL" id="RXK36826.1"/>
    </source>
</evidence>